<evidence type="ECO:0000256" key="2">
    <source>
        <dbReference type="SAM" id="Phobius"/>
    </source>
</evidence>
<organism evidence="3 4">
    <name type="scientific">Companilactobacillus heilongjiangensis</name>
    <dbReference type="NCBI Taxonomy" id="1074467"/>
    <lineage>
        <taxon>Bacteria</taxon>
        <taxon>Bacillati</taxon>
        <taxon>Bacillota</taxon>
        <taxon>Bacilli</taxon>
        <taxon>Lactobacillales</taxon>
        <taxon>Lactobacillaceae</taxon>
        <taxon>Companilactobacillus</taxon>
    </lineage>
</organism>
<accession>A0A0K2LB95</accession>
<keyword evidence="2" id="KW-0812">Transmembrane</keyword>
<sequence length="214" mass="24451">MTDENNSKPFYKRNWFWITIFSIFIIVSATTYIANFSFYKDQADKATTTQSKNLTEKKMDSDPSLVDKYNSIKTGKKGFSKDKIVELLGQPTTTQQLDVNNPITTLIWKGTDNQNVTIQITFEKNKSTSKSIQGLDIDRKKMLTSKDLNKLQVGDSYKRVINTLGDPDDYSDTNGIKTLTYESDLSEIDQTSDAMIRIEISNNQIINKEQQNLK</sequence>
<feature type="transmembrane region" description="Helical" evidence="2">
    <location>
        <begin position="15"/>
        <end position="35"/>
    </location>
</feature>
<keyword evidence="4" id="KW-1185">Reference proteome</keyword>
<dbReference type="EMBL" id="CP012559">
    <property type="protein sequence ID" value="ALB28478.1"/>
    <property type="molecule type" value="Genomic_DNA"/>
</dbReference>
<evidence type="ECO:0000256" key="1">
    <source>
        <dbReference type="ARBA" id="ARBA00022729"/>
    </source>
</evidence>
<keyword evidence="2" id="KW-1133">Transmembrane helix</keyword>
<dbReference type="Proteomes" id="UP000061546">
    <property type="component" value="Chromosome"/>
</dbReference>
<dbReference type="Pfam" id="PF12978">
    <property type="entry name" value="DUF3862"/>
    <property type="match status" value="1"/>
</dbReference>
<evidence type="ECO:0000313" key="4">
    <source>
        <dbReference type="Proteomes" id="UP000061546"/>
    </source>
</evidence>
<proteinExistence type="predicted"/>
<dbReference type="InterPro" id="IPR037873">
    <property type="entry name" value="BamE-like"/>
</dbReference>
<dbReference type="KEGG" id="lhi:JP39_03375"/>
<dbReference type="InterPro" id="IPR024418">
    <property type="entry name" value="DUF3862"/>
</dbReference>
<evidence type="ECO:0000313" key="3">
    <source>
        <dbReference type="EMBL" id="ALB28478.1"/>
    </source>
</evidence>
<dbReference type="Gene3D" id="3.30.1450.10">
    <property type="match status" value="2"/>
</dbReference>
<name>A0A0K2LB95_9LACO</name>
<gene>
    <name evidence="3" type="ORF">JP39_03375</name>
</gene>
<keyword evidence="2" id="KW-0472">Membrane</keyword>
<dbReference type="RefSeq" id="WP_041499305.1">
    <property type="nucleotide sequence ID" value="NZ_BJDV01000008.1"/>
</dbReference>
<reference evidence="3 4" key="1">
    <citation type="submission" date="2015-08" db="EMBL/GenBank/DDBJ databases">
        <title>Genomic sequence of Lactobacillus heilongjiangensis DSM 28069, isolated from Chinese traditional pickle.</title>
        <authorList>
            <person name="Jiang X."/>
            <person name="Zheng B."/>
            <person name="Cheng H."/>
        </authorList>
    </citation>
    <scope>NUCLEOTIDE SEQUENCE [LARGE SCALE GENOMIC DNA]</scope>
    <source>
        <strain evidence="3 4">DSM 28069</strain>
    </source>
</reference>
<keyword evidence="1" id="KW-0732">Signal</keyword>
<protein>
    <recommendedName>
        <fullName evidence="5">DUF3862 domain-containing protein</fullName>
    </recommendedName>
</protein>
<evidence type="ECO:0008006" key="5">
    <source>
        <dbReference type="Google" id="ProtNLM"/>
    </source>
</evidence>
<dbReference type="AlphaFoldDB" id="A0A0K2LB95"/>